<dbReference type="Proteomes" id="UP001358417">
    <property type="component" value="Unassembled WGS sequence"/>
</dbReference>
<feature type="transmembrane region" description="Helical" evidence="1">
    <location>
        <begin position="230"/>
        <end position="248"/>
    </location>
</feature>
<evidence type="ECO:0000313" key="3">
    <source>
        <dbReference type="Proteomes" id="UP001358417"/>
    </source>
</evidence>
<feature type="transmembrane region" description="Helical" evidence="1">
    <location>
        <begin position="113"/>
        <end position="137"/>
    </location>
</feature>
<keyword evidence="1" id="KW-1133">Transmembrane helix</keyword>
<protein>
    <recommendedName>
        <fullName evidence="4">ABC transmembrane type-1 domain-containing protein</fullName>
    </recommendedName>
</protein>
<evidence type="ECO:0000313" key="2">
    <source>
        <dbReference type="EMBL" id="KAK5058742.1"/>
    </source>
</evidence>
<reference evidence="2 3" key="1">
    <citation type="submission" date="2023-08" db="EMBL/GenBank/DDBJ databases">
        <title>Black Yeasts Isolated from many extreme environments.</title>
        <authorList>
            <person name="Coleine C."/>
            <person name="Stajich J.E."/>
            <person name="Selbmann L."/>
        </authorList>
    </citation>
    <scope>NUCLEOTIDE SEQUENCE [LARGE SCALE GENOMIC DNA]</scope>
    <source>
        <strain evidence="2 3">CCFEE 5792</strain>
    </source>
</reference>
<evidence type="ECO:0008006" key="4">
    <source>
        <dbReference type="Google" id="ProtNLM"/>
    </source>
</evidence>
<keyword evidence="3" id="KW-1185">Reference proteome</keyword>
<name>A0AAV9NHZ2_9EURO</name>
<keyword evidence="1" id="KW-0812">Transmembrane</keyword>
<dbReference type="GeneID" id="89979160"/>
<proteinExistence type="predicted"/>
<keyword evidence="1" id="KW-0472">Membrane</keyword>
<dbReference type="RefSeq" id="XP_064709265.1">
    <property type="nucleotide sequence ID" value="XM_064854539.1"/>
</dbReference>
<gene>
    <name evidence="2" type="ORF">LTR84_011006</name>
</gene>
<feature type="transmembrane region" description="Helical" evidence="1">
    <location>
        <begin position="67"/>
        <end position="93"/>
    </location>
</feature>
<dbReference type="EMBL" id="JAVRRD010000005">
    <property type="protein sequence ID" value="KAK5058742.1"/>
    <property type="molecule type" value="Genomic_DNA"/>
</dbReference>
<sequence length="318" mass="34730">MQTSLSPSVLNEGEYPAVAAMTTGYVFRVENQATVMFLQRVARTGHLVTLDATSDDARALGSKYLGLLPLLPLVFQFGLFIGPLGSMVLTAAVSAFFPPLEVLSHSSRCVPAFLLACGIMSAHVDWFLLGSVALLLLSRLLLIASLRARTAPSWHGASEPGVKGDMLILLSQDRWVRLRGFVDDLKAVTSGSWLREAKYPVLMEALEWISRIFVYLATVVLGNADTDNTVVLVLGLLFGHGVLIYTNFRTNVLRLNGRKIKTSEGGANVKSYTRRLDLANELINETGRSDWAVRLGMINLDTALSRTSPDPAHEIVTM</sequence>
<comment type="caution">
    <text evidence="2">The sequence shown here is derived from an EMBL/GenBank/DDBJ whole genome shotgun (WGS) entry which is preliminary data.</text>
</comment>
<evidence type="ECO:0000256" key="1">
    <source>
        <dbReference type="SAM" id="Phobius"/>
    </source>
</evidence>
<organism evidence="2 3">
    <name type="scientific">Exophiala bonariae</name>
    <dbReference type="NCBI Taxonomy" id="1690606"/>
    <lineage>
        <taxon>Eukaryota</taxon>
        <taxon>Fungi</taxon>
        <taxon>Dikarya</taxon>
        <taxon>Ascomycota</taxon>
        <taxon>Pezizomycotina</taxon>
        <taxon>Eurotiomycetes</taxon>
        <taxon>Chaetothyriomycetidae</taxon>
        <taxon>Chaetothyriales</taxon>
        <taxon>Herpotrichiellaceae</taxon>
        <taxon>Exophiala</taxon>
    </lineage>
</organism>
<accession>A0AAV9NHZ2</accession>
<dbReference type="AlphaFoldDB" id="A0AAV9NHZ2"/>